<proteinExistence type="predicted"/>
<dbReference type="OrthoDB" id="264083at2759"/>
<dbReference type="VEuPathDB" id="TriTrypDB:TM35_000072030"/>
<keyword evidence="3" id="KW-1185">Reference proteome</keyword>
<reference evidence="2 3" key="1">
    <citation type="submission" date="2017-03" db="EMBL/GenBank/DDBJ databases">
        <title>An alternative strategy for trypanosome survival in the mammalian bloodstream revealed through genome and transcriptome analysis of the ubiquitous bovine parasite Trypanosoma (Megatrypanum) theileri.</title>
        <authorList>
            <person name="Kelly S."/>
            <person name="Ivens A."/>
            <person name="Mott A."/>
            <person name="O'Neill E."/>
            <person name="Emms D."/>
            <person name="Macleod O."/>
            <person name="Voorheis P."/>
            <person name="Matthews J."/>
            <person name="Matthews K."/>
            <person name="Carrington M."/>
        </authorList>
    </citation>
    <scope>NUCLEOTIDE SEQUENCE [LARGE SCALE GENOMIC DNA]</scope>
    <source>
        <strain evidence="2">Edinburgh</strain>
    </source>
</reference>
<feature type="compositionally biased region" description="Basic and acidic residues" evidence="1">
    <location>
        <begin position="41"/>
        <end position="54"/>
    </location>
</feature>
<comment type="caution">
    <text evidence="2">The sequence shown here is derived from an EMBL/GenBank/DDBJ whole genome shotgun (WGS) entry which is preliminary data.</text>
</comment>
<accession>A0A1X0P2L0</accession>
<evidence type="ECO:0000313" key="2">
    <source>
        <dbReference type="EMBL" id="ORC90779.1"/>
    </source>
</evidence>
<dbReference type="RefSeq" id="XP_028884845.1">
    <property type="nucleotide sequence ID" value="XM_029023649.1"/>
</dbReference>
<dbReference type="Proteomes" id="UP000192257">
    <property type="component" value="Unassembled WGS sequence"/>
</dbReference>
<gene>
    <name evidence="2" type="ORF">TM35_000072030</name>
</gene>
<dbReference type="AlphaFoldDB" id="A0A1X0P2L0"/>
<feature type="compositionally biased region" description="Basic and acidic residues" evidence="1">
    <location>
        <begin position="62"/>
        <end position="78"/>
    </location>
</feature>
<dbReference type="EMBL" id="NBCO01000007">
    <property type="protein sequence ID" value="ORC90779.1"/>
    <property type="molecule type" value="Genomic_DNA"/>
</dbReference>
<sequence length="411" mass="46869">MFGVLTSLVQTATEQAKKLTDEGLEFVKQTGVLDLEEGYNDEEKSTGLDNKEVTETTQETSSEVKSEEKEKTKEKERKKQDETCCVTKQLLTIPPSEWESPVEEWQMIAESVLMEENTCIIPPSRIIENKEIASKICKCLKINSIANLPTPAEVDACKPSKEVVEWILSSSEKMEFRSSLVPRLVGDEDYWVNLSWRFHLYHMCRNTDQLLDLVEIVSTEPDPVDKTGTQRKKNIGVPNNTEYWKKLRDEVQSKRALKHWIQEQVNNVNHEIELACGNLQLLSKLIKKRETTDLGNSVCESCKYHKTKLSRLMGDLAAEQEKLNDSELSVEHGSLFSRLVETNEMLRIKIEAYTDLCSGNLSEGWEHLSDEGNVEVATKNDMDEEKETDGDVVFEAALPWEDEEEKNANSS</sequence>
<protein>
    <submittedName>
        <fullName evidence="2">Uncharacterized protein</fullName>
    </submittedName>
</protein>
<name>A0A1X0P2L0_9TRYP</name>
<feature type="region of interest" description="Disordered" evidence="1">
    <location>
        <begin position="37"/>
        <end position="78"/>
    </location>
</feature>
<evidence type="ECO:0000313" key="3">
    <source>
        <dbReference type="Proteomes" id="UP000192257"/>
    </source>
</evidence>
<dbReference type="GeneID" id="39983429"/>
<evidence type="ECO:0000256" key="1">
    <source>
        <dbReference type="SAM" id="MobiDB-lite"/>
    </source>
</evidence>
<organism evidence="2 3">
    <name type="scientific">Trypanosoma theileri</name>
    <dbReference type="NCBI Taxonomy" id="67003"/>
    <lineage>
        <taxon>Eukaryota</taxon>
        <taxon>Discoba</taxon>
        <taxon>Euglenozoa</taxon>
        <taxon>Kinetoplastea</taxon>
        <taxon>Metakinetoplastina</taxon>
        <taxon>Trypanosomatida</taxon>
        <taxon>Trypanosomatidae</taxon>
        <taxon>Trypanosoma</taxon>
    </lineage>
</organism>